<dbReference type="PROSITE" id="PS50164">
    <property type="entry name" value="GIY_YIG"/>
    <property type="match status" value="1"/>
</dbReference>
<dbReference type="Gene3D" id="3.40.1440.10">
    <property type="entry name" value="GIY-YIG endonuclease"/>
    <property type="match status" value="1"/>
</dbReference>
<name>A0A0W0Y9Y7_9GAMM</name>
<dbReference type="PANTHER" id="PTHR34477:SF1">
    <property type="entry name" value="UPF0213 PROTEIN YHBQ"/>
    <property type="match status" value="1"/>
</dbReference>
<comment type="caution">
    <text evidence="3">The sequence shown here is derived from an EMBL/GenBank/DDBJ whole genome shotgun (WGS) entry which is preliminary data.</text>
</comment>
<dbReference type="Proteomes" id="UP000054703">
    <property type="component" value="Unassembled WGS sequence"/>
</dbReference>
<dbReference type="STRING" id="45074.Lsan_4165"/>
<keyword evidence="4" id="KW-1185">Reference proteome</keyword>
<dbReference type="OrthoDB" id="9797095at2"/>
<proteinExistence type="inferred from homology"/>
<dbReference type="InterPro" id="IPR050190">
    <property type="entry name" value="UPF0213_domain"/>
</dbReference>
<comment type="similarity">
    <text evidence="1">Belongs to the UPF0213 family.</text>
</comment>
<reference evidence="3 4" key="1">
    <citation type="submission" date="2015-11" db="EMBL/GenBank/DDBJ databases">
        <title>Genomic analysis of 38 Legionella species identifies large and diverse effector repertoires.</title>
        <authorList>
            <person name="Burstein D."/>
            <person name="Amaro F."/>
            <person name="Zusman T."/>
            <person name="Lifshitz Z."/>
            <person name="Cohen O."/>
            <person name="Gilbert J.A."/>
            <person name="Pupko T."/>
            <person name="Shuman H.A."/>
            <person name="Segal G."/>
        </authorList>
    </citation>
    <scope>NUCLEOTIDE SEQUENCE [LARGE SCALE GENOMIC DNA]</scope>
    <source>
        <strain evidence="3 4">SC-63-C7</strain>
    </source>
</reference>
<feature type="domain" description="GIY-YIG" evidence="2">
    <location>
        <begin position="4"/>
        <end position="81"/>
    </location>
</feature>
<evidence type="ECO:0000313" key="3">
    <source>
        <dbReference type="EMBL" id="KTD53755.1"/>
    </source>
</evidence>
<gene>
    <name evidence="3" type="ORF">Lsan_4165</name>
</gene>
<evidence type="ECO:0000259" key="2">
    <source>
        <dbReference type="PROSITE" id="PS50164"/>
    </source>
</evidence>
<dbReference type="InterPro" id="IPR000305">
    <property type="entry name" value="GIY-YIG_endonuc"/>
</dbReference>
<dbReference type="EMBL" id="LNYU01000091">
    <property type="protein sequence ID" value="KTD53755.1"/>
    <property type="molecule type" value="Genomic_DNA"/>
</dbReference>
<dbReference type="SUPFAM" id="SSF82771">
    <property type="entry name" value="GIY-YIG endonuclease"/>
    <property type="match status" value="1"/>
</dbReference>
<dbReference type="PATRIC" id="fig|45074.5.peg.4477"/>
<dbReference type="PANTHER" id="PTHR34477">
    <property type="entry name" value="UPF0213 PROTEIN YHBQ"/>
    <property type="match status" value="1"/>
</dbReference>
<evidence type="ECO:0000256" key="1">
    <source>
        <dbReference type="ARBA" id="ARBA00007435"/>
    </source>
</evidence>
<dbReference type="SMART" id="SM00465">
    <property type="entry name" value="GIYc"/>
    <property type="match status" value="1"/>
</dbReference>
<dbReference type="CDD" id="cd10456">
    <property type="entry name" value="GIY-YIG_UPF0213"/>
    <property type="match status" value="1"/>
</dbReference>
<accession>A0A0W0Y9Y7</accession>
<sequence>MGDSSYWVYMLLCENNTYYTGYTNNLEKRYQSHVKGTGGCKYTRSFKPIKIAQSWEITEGKLKAMKVERYIKKLSRIDKDKLVHNPNLLDAAATGFSLKNS</sequence>
<dbReference type="RefSeq" id="WP_058516027.1">
    <property type="nucleotide sequence ID" value="NZ_CAAAIH010000008.1"/>
</dbReference>
<evidence type="ECO:0000313" key="4">
    <source>
        <dbReference type="Proteomes" id="UP000054703"/>
    </source>
</evidence>
<organism evidence="3 4">
    <name type="scientific">Legionella santicrucis</name>
    <dbReference type="NCBI Taxonomy" id="45074"/>
    <lineage>
        <taxon>Bacteria</taxon>
        <taxon>Pseudomonadati</taxon>
        <taxon>Pseudomonadota</taxon>
        <taxon>Gammaproteobacteria</taxon>
        <taxon>Legionellales</taxon>
        <taxon>Legionellaceae</taxon>
        <taxon>Legionella</taxon>
    </lineage>
</organism>
<dbReference type="InterPro" id="IPR035901">
    <property type="entry name" value="GIY-YIG_endonuc_sf"/>
</dbReference>
<protein>
    <submittedName>
        <fullName evidence="3">Nuclease</fullName>
    </submittedName>
</protein>
<dbReference type="Pfam" id="PF01541">
    <property type="entry name" value="GIY-YIG"/>
    <property type="match status" value="1"/>
</dbReference>
<dbReference type="AlphaFoldDB" id="A0A0W0Y9Y7"/>